<dbReference type="PANTHER" id="PTHR42718:SF9">
    <property type="entry name" value="MAJOR FACILITATOR SUPERFAMILY MULTIDRUG TRANSPORTER MFSC"/>
    <property type="match status" value="1"/>
</dbReference>
<evidence type="ECO:0000256" key="2">
    <source>
        <dbReference type="ARBA" id="ARBA00008537"/>
    </source>
</evidence>
<dbReference type="SUPFAM" id="SSF103473">
    <property type="entry name" value="MFS general substrate transporter"/>
    <property type="match status" value="1"/>
</dbReference>
<dbReference type="PROSITE" id="PS00216">
    <property type="entry name" value="SUGAR_TRANSPORT_1"/>
    <property type="match status" value="1"/>
</dbReference>
<keyword evidence="5 8" id="KW-0812">Transmembrane</keyword>
<protein>
    <submittedName>
        <fullName evidence="10">EmrB/QacA subfamily drug resistance transporter</fullName>
    </submittedName>
</protein>
<evidence type="ECO:0000313" key="11">
    <source>
        <dbReference type="Proteomes" id="UP000580861"/>
    </source>
</evidence>
<dbReference type="GO" id="GO:0022857">
    <property type="term" value="F:transmembrane transporter activity"/>
    <property type="evidence" value="ECO:0007669"/>
    <property type="project" value="InterPro"/>
</dbReference>
<feature type="transmembrane region" description="Helical" evidence="8">
    <location>
        <begin position="409"/>
        <end position="432"/>
    </location>
</feature>
<feature type="transmembrane region" description="Helical" evidence="8">
    <location>
        <begin position="20"/>
        <end position="42"/>
    </location>
</feature>
<evidence type="ECO:0000256" key="7">
    <source>
        <dbReference type="ARBA" id="ARBA00023136"/>
    </source>
</evidence>
<organism evidence="10 11">
    <name type="scientific">Amycolatopsis umgeniensis</name>
    <dbReference type="NCBI Taxonomy" id="336628"/>
    <lineage>
        <taxon>Bacteria</taxon>
        <taxon>Bacillati</taxon>
        <taxon>Actinomycetota</taxon>
        <taxon>Actinomycetes</taxon>
        <taxon>Pseudonocardiales</taxon>
        <taxon>Pseudonocardiaceae</taxon>
        <taxon>Amycolatopsis</taxon>
    </lineage>
</organism>
<reference evidence="10 11" key="1">
    <citation type="submission" date="2020-08" db="EMBL/GenBank/DDBJ databases">
        <title>Sequencing the genomes of 1000 actinobacteria strains.</title>
        <authorList>
            <person name="Klenk H.-P."/>
        </authorList>
    </citation>
    <scope>NUCLEOTIDE SEQUENCE [LARGE SCALE GENOMIC DNA]</scope>
    <source>
        <strain evidence="10 11">DSM 45272</strain>
    </source>
</reference>
<keyword evidence="7 8" id="KW-0472">Membrane</keyword>
<dbReference type="PROSITE" id="PS50850">
    <property type="entry name" value="MFS"/>
    <property type="match status" value="1"/>
</dbReference>
<evidence type="ECO:0000256" key="4">
    <source>
        <dbReference type="ARBA" id="ARBA00022475"/>
    </source>
</evidence>
<dbReference type="GO" id="GO:0005886">
    <property type="term" value="C:plasma membrane"/>
    <property type="evidence" value="ECO:0007669"/>
    <property type="project" value="UniProtKB-SubCell"/>
</dbReference>
<evidence type="ECO:0000256" key="6">
    <source>
        <dbReference type="ARBA" id="ARBA00022989"/>
    </source>
</evidence>
<dbReference type="CDD" id="cd17321">
    <property type="entry name" value="MFS_MMR_MDR_like"/>
    <property type="match status" value="1"/>
</dbReference>
<proteinExistence type="inferred from homology"/>
<dbReference type="PANTHER" id="PTHR42718">
    <property type="entry name" value="MAJOR FACILITATOR SUPERFAMILY MULTIDRUG TRANSPORTER MFSC"/>
    <property type="match status" value="1"/>
</dbReference>
<keyword evidence="3" id="KW-0813">Transport</keyword>
<keyword evidence="11" id="KW-1185">Reference proteome</keyword>
<comment type="caution">
    <text evidence="10">The sequence shown here is derived from an EMBL/GenBank/DDBJ whole genome shotgun (WGS) entry which is preliminary data.</text>
</comment>
<evidence type="ECO:0000313" key="10">
    <source>
        <dbReference type="EMBL" id="MBB5855722.1"/>
    </source>
</evidence>
<sequence length="459" mass="46697">MTTISSPPPATLSTRRRWTVLAVCAAAMFLIGLDTTIVNVALPRIGSGLRTGTRGLQWVIDAYTIVFASLLITSGALADRFGRRRVFQIGLVTFGIASVLCAAASSPELLIAARALQGIGASMLGPVALGIVVNAMTDPGERAKAIGIWAAVFGLSMAAGPTVGGALLEVLDWRAVFWINAPVVATAVVLVALVVPESRSPHPRPLDLPGQFLLIVLIGLAVGTLIEAPRLGWAEVGALCLLLVVTAVVFVRVESRRSAPLIDPALFRTPAFTGSVLGAVVVFVALSTTLLLTTFSLQNARGWSPFEAGAAVLPLAVGATVFAPLSGILVARTGARMPLLFAGVLLGAGGACLFFLSENTGLAGLLLAYLLVGSGVGFANAPLTNIAVSSLPPERAGVAGGTTSTARQVGVSMGIAVAGGLIADVAPAGLAAAARPGWMIVALCGVALIGVATVVTRRR</sequence>
<dbReference type="NCBIfam" id="TIGR00711">
    <property type="entry name" value="efflux_EmrB"/>
    <property type="match status" value="1"/>
</dbReference>
<feature type="transmembrane region" description="Helical" evidence="8">
    <location>
        <begin position="338"/>
        <end position="356"/>
    </location>
</feature>
<feature type="transmembrane region" description="Helical" evidence="8">
    <location>
        <begin position="232"/>
        <end position="251"/>
    </location>
</feature>
<dbReference type="InterPro" id="IPR004638">
    <property type="entry name" value="EmrB-like"/>
</dbReference>
<evidence type="ECO:0000256" key="8">
    <source>
        <dbReference type="SAM" id="Phobius"/>
    </source>
</evidence>
<feature type="transmembrane region" description="Helical" evidence="8">
    <location>
        <begin position="312"/>
        <end position="331"/>
    </location>
</feature>
<feature type="transmembrane region" description="Helical" evidence="8">
    <location>
        <begin position="208"/>
        <end position="226"/>
    </location>
</feature>
<feature type="transmembrane region" description="Helical" evidence="8">
    <location>
        <begin position="145"/>
        <end position="163"/>
    </location>
</feature>
<dbReference type="InterPro" id="IPR020846">
    <property type="entry name" value="MFS_dom"/>
</dbReference>
<dbReference type="InterPro" id="IPR036259">
    <property type="entry name" value="MFS_trans_sf"/>
</dbReference>
<feature type="transmembrane region" description="Helical" evidence="8">
    <location>
        <begin position="62"/>
        <end position="79"/>
    </location>
</feature>
<comment type="subcellular location">
    <subcellularLocation>
        <location evidence="1">Cell membrane</location>
        <topology evidence="1">Multi-pass membrane protein</topology>
    </subcellularLocation>
</comment>
<name>A0A841BAX0_9PSEU</name>
<accession>A0A841BAX0</accession>
<dbReference type="InterPro" id="IPR011701">
    <property type="entry name" value="MFS"/>
</dbReference>
<feature type="transmembrane region" description="Helical" evidence="8">
    <location>
        <begin position="175"/>
        <end position="196"/>
    </location>
</feature>
<feature type="transmembrane region" description="Helical" evidence="8">
    <location>
        <begin position="438"/>
        <end position="456"/>
    </location>
</feature>
<feature type="transmembrane region" description="Helical" evidence="8">
    <location>
        <begin position="271"/>
        <end position="292"/>
    </location>
</feature>
<dbReference type="PRINTS" id="PR01036">
    <property type="entry name" value="TCRTETB"/>
</dbReference>
<dbReference type="Gene3D" id="1.20.1250.20">
    <property type="entry name" value="MFS general substrate transporter like domains"/>
    <property type="match status" value="1"/>
</dbReference>
<evidence type="ECO:0000256" key="3">
    <source>
        <dbReference type="ARBA" id="ARBA00022448"/>
    </source>
</evidence>
<evidence type="ECO:0000256" key="1">
    <source>
        <dbReference type="ARBA" id="ARBA00004651"/>
    </source>
</evidence>
<dbReference type="RefSeq" id="WP_184900635.1">
    <property type="nucleotide sequence ID" value="NZ_JACHMX010000001.1"/>
</dbReference>
<evidence type="ECO:0000259" key="9">
    <source>
        <dbReference type="PROSITE" id="PS50850"/>
    </source>
</evidence>
<dbReference type="InterPro" id="IPR005829">
    <property type="entry name" value="Sugar_transporter_CS"/>
</dbReference>
<feature type="transmembrane region" description="Helical" evidence="8">
    <location>
        <begin position="362"/>
        <end position="388"/>
    </location>
</feature>
<keyword evidence="6 8" id="KW-1133">Transmembrane helix</keyword>
<dbReference type="AlphaFoldDB" id="A0A841BAX0"/>
<dbReference type="EMBL" id="JACHMX010000001">
    <property type="protein sequence ID" value="MBB5855722.1"/>
    <property type="molecule type" value="Genomic_DNA"/>
</dbReference>
<dbReference type="Pfam" id="PF07690">
    <property type="entry name" value="MFS_1"/>
    <property type="match status" value="1"/>
</dbReference>
<feature type="domain" description="Major facilitator superfamily (MFS) profile" evidence="9">
    <location>
        <begin position="20"/>
        <end position="459"/>
    </location>
</feature>
<evidence type="ECO:0000256" key="5">
    <source>
        <dbReference type="ARBA" id="ARBA00022692"/>
    </source>
</evidence>
<gene>
    <name evidence="10" type="ORF">HDA45_005809</name>
</gene>
<feature type="transmembrane region" description="Helical" evidence="8">
    <location>
        <begin position="111"/>
        <end position="133"/>
    </location>
</feature>
<comment type="similarity">
    <text evidence="2">Belongs to the major facilitator superfamily. EmrB family.</text>
</comment>
<dbReference type="Proteomes" id="UP000580861">
    <property type="component" value="Unassembled WGS sequence"/>
</dbReference>
<feature type="transmembrane region" description="Helical" evidence="8">
    <location>
        <begin position="86"/>
        <end position="105"/>
    </location>
</feature>
<keyword evidence="4" id="KW-1003">Cell membrane</keyword>
<dbReference type="Gene3D" id="1.20.1720.10">
    <property type="entry name" value="Multidrug resistance protein D"/>
    <property type="match status" value="1"/>
</dbReference>